<keyword evidence="4" id="KW-0175">Coiled coil</keyword>
<dbReference type="Pfam" id="PF00672">
    <property type="entry name" value="HAMP"/>
    <property type="match status" value="1"/>
</dbReference>
<dbReference type="PROSITE" id="PS50885">
    <property type="entry name" value="HAMP"/>
    <property type="match status" value="1"/>
</dbReference>
<keyword evidence="6" id="KW-1133">Transmembrane helix</keyword>
<comment type="caution">
    <text evidence="9">The sequence shown here is derived from an EMBL/GenBank/DDBJ whole genome shotgun (WGS) entry which is preliminary data.</text>
</comment>
<dbReference type="SUPFAM" id="SSF58104">
    <property type="entry name" value="Methyl-accepting chemotaxis protein (MCP) signaling domain"/>
    <property type="match status" value="1"/>
</dbReference>
<dbReference type="SMART" id="SM00283">
    <property type="entry name" value="MA"/>
    <property type="match status" value="1"/>
</dbReference>
<evidence type="ECO:0000313" key="10">
    <source>
        <dbReference type="Proteomes" id="UP000609726"/>
    </source>
</evidence>
<keyword evidence="10" id="KW-1185">Reference proteome</keyword>
<feature type="transmembrane region" description="Helical" evidence="6">
    <location>
        <begin position="200"/>
        <end position="219"/>
    </location>
</feature>
<dbReference type="Pfam" id="PF00015">
    <property type="entry name" value="MCPsignal"/>
    <property type="match status" value="1"/>
</dbReference>
<evidence type="ECO:0000256" key="2">
    <source>
        <dbReference type="ARBA" id="ARBA00029447"/>
    </source>
</evidence>
<evidence type="ECO:0000259" key="7">
    <source>
        <dbReference type="PROSITE" id="PS50111"/>
    </source>
</evidence>
<dbReference type="PRINTS" id="PR00260">
    <property type="entry name" value="CHEMTRNSDUCR"/>
</dbReference>
<dbReference type="EMBL" id="WHJH01000008">
    <property type="protein sequence ID" value="NHZ89239.1"/>
    <property type="molecule type" value="Genomic_DNA"/>
</dbReference>
<comment type="similarity">
    <text evidence="2">Belongs to the methyl-accepting chemotaxis (MCP) protein family.</text>
</comment>
<evidence type="ECO:0000256" key="1">
    <source>
        <dbReference type="ARBA" id="ARBA00022481"/>
    </source>
</evidence>
<dbReference type="SMART" id="SM00304">
    <property type="entry name" value="HAMP"/>
    <property type="match status" value="1"/>
</dbReference>
<evidence type="ECO:0000256" key="4">
    <source>
        <dbReference type="SAM" id="Coils"/>
    </source>
</evidence>
<dbReference type="InterPro" id="IPR004090">
    <property type="entry name" value="Chemotax_Me-accpt_rcpt"/>
</dbReference>
<dbReference type="CDD" id="cd11386">
    <property type="entry name" value="MCP_signal"/>
    <property type="match status" value="1"/>
</dbReference>
<dbReference type="InterPro" id="IPR004089">
    <property type="entry name" value="MCPsignal_dom"/>
</dbReference>
<reference evidence="9 10" key="1">
    <citation type="submission" date="2019-10" db="EMBL/GenBank/DDBJ databases">
        <title>Taxonomy of Antarctic Massilia spp.: description of Massilia rubra sp. nov., Massilia aquatica sp. nov., Massilia mucilaginosa sp. nov., Massilia frigida sp. nov. isolated from streams, lakes and regoliths.</title>
        <authorList>
            <person name="Holochova P."/>
            <person name="Sedlacek I."/>
            <person name="Kralova S."/>
            <person name="Maslanova I."/>
            <person name="Busse H.-J."/>
            <person name="Stankova E."/>
            <person name="Vrbovska V."/>
            <person name="Kovarovic V."/>
            <person name="Bartak M."/>
            <person name="Svec P."/>
            <person name="Pantucek R."/>
        </authorList>
    </citation>
    <scope>NUCLEOTIDE SEQUENCE [LARGE SCALE GENOMIC DNA]</scope>
    <source>
        <strain evidence="9 10">CCM 8733</strain>
    </source>
</reference>
<keyword evidence="1" id="KW-0488">Methylation</keyword>
<sequence>MKLANLRIAVRLGALGAFFFAALLLVGIGAWSALSGANAKSALAMQRAAKLTEAVDTARSAQVEFKIQVQEWKNILLRGSDPAQLEKYSASFVKSGESTRAELGKVNSLLGELGLKTPLVDEAINATGELGKNYLGALQKFDGANPDSYKEIDKLVKGMDRAPTQKIDAIVTYIGTETRALTLAMVKEQAASERTASIELLVIVLVTVVVGAVIMVWLVRSITGPLNEAVNIARIVASGDLSTSIEARGSDEIGMLLKSLKDMHDSLAAIVGKVRAGTDAIASASSEIADGNQDLSARTEQQASSLEETASAMEELTSTVKQNGENASQASKLASDASTVAVRGGDAVAQMIHTMGSINESSRKIVDIIGVIDGIAFQTNILALNAAVEAARAGEQGRGFAVVASEVRNLAQRSAAAAKEIKALINDSVDKVDTGSKLVGQAGSTMNDVVASVQRVTAIIGEIAVASGEQNVGIDQINDAISQMDTVTQQNAALVEEAAAAAEAMKHQAASLAEAVSVFKISDEHMVAAPAARAAQHRTAAAARAPAAAARLPAGKAKAAPARPVAAGDNEWEEF</sequence>
<keyword evidence="6" id="KW-0812">Transmembrane</keyword>
<feature type="region of interest" description="Disordered" evidence="5">
    <location>
        <begin position="552"/>
        <end position="575"/>
    </location>
</feature>
<dbReference type="RefSeq" id="WP_166873368.1">
    <property type="nucleotide sequence ID" value="NZ_WHJH01000008.1"/>
</dbReference>
<keyword evidence="3" id="KW-0807">Transducer</keyword>
<evidence type="ECO:0000259" key="8">
    <source>
        <dbReference type="PROSITE" id="PS50885"/>
    </source>
</evidence>
<dbReference type="PANTHER" id="PTHR43531">
    <property type="entry name" value="PROTEIN ICFG"/>
    <property type="match status" value="1"/>
</dbReference>
<protein>
    <submittedName>
        <fullName evidence="9">HAMP domain-containing protein</fullName>
    </submittedName>
</protein>
<evidence type="ECO:0000256" key="6">
    <source>
        <dbReference type="SAM" id="Phobius"/>
    </source>
</evidence>
<feature type="compositionally biased region" description="Low complexity" evidence="5">
    <location>
        <begin position="552"/>
        <end position="567"/>
    </location>
</feature>
<name>A0ABX0NR37_9BURK</name>
<evidence type="ECO:0000256" key="3">
    <source>
        <dbReference type="PROSITE-ProRule" id="PRU00284"/>
    </source>
</evidence>
<accession>A0ABX0NR37</accession>
<dbReference type="Proteomes" id="UP000609726">
    <property type="component" value="Unassembled WGS sequence"/>
</dbReference>
<dbReference type="InterPro" id="IPR051310">
    <property type="entry name" value="MCP_chemotaxis"/>
</dbReference>
<proteinExistence type="inferred from homology"/>
<dbReference type="PANTHER" id="PTHR43531:SF14">
    <property type="entry name" value="METHYL-ACCEPTING CHEMOTAXIS PROTEIN I-RELATED"/>
    <property type="match status" value="1"/>
</dbReference>
<organism evidence="9 10">
    <name type="scientific">Massilia mucilaginosa</name>
    <dbReference type="NCBI Taxonomy" id="2609282"/>
    <lineage>
        <taxon>Bacteria</taxon>
        <taxon>Pseudomonadati</taxon>
        <taxon>Pseudomonadota</taxon>
        <taxon>Betaproteobacteria</taxon>
        <taxon>Burkholderiales</taxon>
        <taxon>Oxalobacteraceae</taxon>
        <taxon>Telluria group</taxon>
        <taxon>Massilia</taxon>
    </lineage>
</organism>
<keyword evidence="6" id="KW-0472">Membrane</keyword>
<feature type="domain" description="HAMP" evidence="8">
    <location>
        <begin position="220"/>
        <end position="272"/>
    </location>
</feature>
<evidence type="ECO:0000256" key="5">
    <source>
        <dbReference type="SAM" id="MobiDB-lite"/>
    </source>
</evidence>
<evidence type="ECO:0000313" key="9">
    <source>
        <dbReference type="EMBL" id="NHZ89239.1"/>
    </source>
</evidence>
<gene>
    <name evidence="9" type="ORF">F2P45_09465</name>
</gene>
<dbReference type="InterPro" id="IPR003660">
    <property type="entry name" value="HAMP_dom"/>
</dbReference>
<feature type="domain" description="Methyl-accepting transducer" evidence="7">
    <location>
        <begin position="277"/>
        <end position="506"/>
    </location>
</feature>
<dbReference type="Gene3D" id="1.10.287.950">
    <property type="entry name" value="Methyl-accepting chemotaxis protein"/>
    <property type="match status" value="1"/>
</dbReference>
<feature type="coiled-coil region" evidence="4">
    <location>
        <begin position="477"/>
        <end position="515"/>
    </location>
</feature>
<dbReference type="PROSITE" id="PS50111">
    <property type="entry name" value="CHEMOTAXIS_TRANSDUC_2"/>
    <property type="match status" value="1"/>
</dbReference>
<dbReference type="CDD" id="cd06225">
    <property type="entry name" value="HAMP"/>
    <property type="match status" value="1"/>
</dbReference>